<sequence length="277" mass="30439">MYHFKRLILRSFSYLVQVIYDVTLPDPYFAATHFGGVTDWHHEPRYYIEDSAETGPPKVIVYGYDGLPIQPVAPLSPDYVPGPEHPPSPDYVPGPKYPPSPIEIPYVPEPEYPEYLAPSDDEEPLEDQPLPTDASPIADYPADGGDGDDDPFDDDDDDDTDDEDPEEDPFEKDDEEEEEEHPASTDSPAVPIIDLVLSDGETEALEANEPTHAPGSPISIPLSQTCLRRARKTVRPEPPMLASMEACIARQAALLSPPLLVPSLPLPLPSSLTTSSN</sequence>
<accession>A0A699GTK6</accession>
<feature type="non-terminal residue" evidence="2">
    <location>
        <position position="277"/>
    </location>
</feature>
<comment type="caution">
    <text evidence="2">The sequence shown here is derived from an EMBL/GenBank/DDBJ whole genome shotgun (WGS) entry which is preliminary data.</text>
</comment>
<gene>
    <name evidence="2" type="ORF">Tci_170328</name>
</gene>
<feature type="compositionally biased region" description="Acidic residues" evidence="1">
    <location>
        <begin position="145"/>
        <end position="180"/>
    </location>
</feature>
<dbReference type="EMBL" id="BKCJ010040952">
    <property type="protein sequence ID" value="GEV98351.1"/>
    <property type="molecule type" value="Genomic_DNA"/>
</dbReference>
<evidence type="ECO:0000256" key="1">
    <source>
        <dbReference type="SAM" id="MobiDB-lite"/>
    </source>
</evidence>
<name>A0A699GTK6_TANCI</name>
<reference evidence="2" key="1">
    <citation type="journal article" date="2019" name="Sci. Rep.">
        <title>Draft genome of Tanacetum cinerariifolium, the natural source of mosquito coil.</title>
        <authorList>
            <person name="Yamashiro T."/>
            <person name="Shiraishi A."/>
            <person name="Satake H."/>
            <person name="Nakayama K."/>
        </authorList>
    </citation>
    <scope>NUCLEOTIDE SEQUENCE</scope>
</reference>
<dbReference type="AlphaFoldDB" id="A0A699GTK6"/>
<proteinExistence type="predicted"/>
<feature type="region of interest" description="Disordered" evidence="1">
    <location>
        <begin position="75"/>
        <end position="223"/>
    </location>
</feature>
<feature type="compositionally biased region" description="Pro residues" evidence="1">
    <location>
        <begin position="83"/>
        <end position="110"/>
    </location>
</feature>
<protein>
    <submittedName>
        <fullName evidence="2">Uncharacterized protein</fullName>
    </submittedName>
</protein>
<evidence type="ECO:0000313" key="2">
    <source>
        <dbReference type="EMBL" id="GEV98351.1"/>
    </source>
</evidence>
<organism evidence="2">
    <name type="scientific">Tanacetum cinerariifolium</name>
    <name type="common">Dalmatian daisy</name>
    <name type="synonym">Chrysanthemum cinerariifolium</name>
    <dbReference type="NCBI Taxonomy" id="118510"/>
    <lineage>
        <taxon>Eukaryota</taxon>
        <taxon>Viridiplantae</taxon>
        <taxon>Streptophyta</taxon>
        <taxon>Embryophyta</taxon>
        <taxon>Tracheophyta</taxon>
        <taxon>Spermatophyta</taxon>
        <taxon>Magnoliopsida</taxon>
        <taxon>eudicotyledons</taxon>
        <taxon>Gunneridae</taxon>
        <taxon>Pentapetalae</taxon>
        <taxon>asterids</taxon>
        <taxon>campanulids</taxon>
        <taxon>Asterales</taxon>
        <taxon>Asteraceae</taxon>
        <taxon>Asteroideae</taxon>
        <taxon>Anthemideae</taxon>
        <taxon>Anthemidinae</taxon>
        <taxon>Tanacetum</taxon>
    </lineage>
</organism>